<evidence type="ECO:0000256" key="1">
    <source>
        <dbReference type="SAM" id="SignalP"/>
    </source>
</evidence>
<evidence type="ECO:0000313" key="3">
    <source>
        <dbReference type="Proteomes" id="UP000746747"/>
    </source>
</evidence>
<keyword evidence="1" id="KW-0732">Signal</keyword>
<feature type="signal peptide" evidence="1">
    <location>
        <begin position="1"/>
        <end position="29"/>
    </location>
</feature>
<protein>
    <submittedName>
        <fullName evidence="2">Uncharacterized protein</fullName>
    </submittedName>
</protein>
<dbReference type="AlphaFoldDB" id="A0A8J2MA59"/>
<keyword evidence="3" id="KW-1185">Reference proteome</keyword>
<gene>
    <name evidence="2" type="ORF">CJOHNSTONI_LOCUS6925</name>
</gene>
<reference evidence="2" key="1">
    <citation type="submission" date="2021-09" db="EMBL/GenBank/DDBJ databases">
        <authorList>
            <consortium name="Pathogen Informatics"/>
        </authorList>
    </citation>
    <scope>NUCLEOTIDE SEQUENCE</scope>
</reference>
<accession>A0A8J2MA59</accession>
<feature type="chain" id="PRO_5035275186" evidence="1">
    <location>
        <begin position="30"/>
        <end position="92"/>
    </location>
</feature>
<dbReference type="Proteomes" id="UP000746747">
    <property type="component" value="Unassembled WGS sequence"/>
</dbReference>
<organism evidence="2 3">
    <name type="scientific">Cercopithifilaria johnstoni</name>
    <dbReference type="NCBI Taxonomy" id="2874296"/>
    <lineage>
        <taxon>Eukaryota</taxon>
        <taxon>Metazoa</taxon>
        <taxon>Ecdysozoa</taxon>
        <taxon>Nematoda</taxon>
        <taxon>Chromadorea</taxon>
        <taxon>Rhabditida</taxon>
        <taxon>Spirurina</taxon>
        <taxon>Spiruromorpha</taxon>
        <taxon>Filarioidea</taxon>
        <taxon>Onchocercidae</taxon>
        <taxon>Cercopithifilaria</taxon>
    </lineage>
</organism>
<dbReference type="EMBL" id="CAKAEH010001514">
    <property type="protein sequence ID" value="CAG9537066.1"/>
    <property type="molecule type" value="Genomic_DNA"/>
</dbReference>
<name>A0A8J2MA59_9BILA</name>
<proteinExistence type="predicted"/>
<dbReference type="OrthoDB" id="5859355at2759"/>
<comment type="caution">
    <text evidence="2">The sequence shown here is derived from an EMBL/GenBank/DDBJ whole genome shotgun (WGS) entry which is preliminary data.</text>
</comment>
<sequence length="92" mass="10401">MISLGIGKLPWRYRQLLLVLLLAISICYAIPMNKDYDPFIMDNEFYAKREIGLISGDANVDDISISNITALARSKRNCCGCCCCCCCWHVFI</sequence>
<evidence type="ECO:0000313" key="2">
    <source>
        <dbReference type="EMBL" id="CAG9537066.1"/>
    </source>
</evidence>